<evidence type="ECO:0000313" key="1">
    <source>
        <dbReference type="EMBL" id="PIZ43320.1"/>
    </source>
</evidence>
<organism evidence="1 2">
    <name type="scientific">candidate division WWE3 bacterium CG_4_10_14_0_2_um_filter_42_7</name>
    <dbReference type="NCBI Taxonomy" id="1975073"/>
    <lineage>
        <taxon>Bacteria</taxon>
        <taxon>Katanobacteria</taxon>
    </lineage>
</organism>
<accession>A0A2M7TD38</accession>
<protein>
    <submittedName>
        <fullName evidence="1">Uncharacterized protein</fullName>
    </submittedName>
</protein>
<dbReference type="EMBL" id="PFNK01000047">
    <property type="protein sequence ID" value="PIZ43320.1"/>
    <property type="molecule type" value="Genomic_DNA"/>
</dbReference>
<gene>
    <name evidence="1" type="ORF">COY33_01695</name>
</gene>
<proteinExistence type="predicted"/>
<sequence>MKFDQKIEKKSSEDNKVEEILKTLSVEGKDVNFDLEGKKYSFKYEYADTGEPGGGVDIYELLINKESVNESDERFIEVKKLFEKVYYIRARFEAP</sequence>
<dbReference type="Proteomes" id="UP000229915">
    <property type="component" value="Unassembled WGS sequence"/>
</dbReference>
<dbReference type="AlphaFoldDB" id="A0A2M7TD38"/>
<reference evidence="2" key="1">
    <citation type="submission" date="2017-09" db="EMBL/GenBank/DDBJ databases">
        <title>Depth-based differentiation of microbial function through sediment-hosted aquifers and enrichment of novel symbionts in the deep terrestrial subsurface.</title>
        <authorList>
            <person name="Probst A.J."/>
            <person name="Ladd B."/>
            <person name="Jarett J.K."/>
            <person name="Geller-Mcgrath D.E."/>
            <person name="Sieber C.M.K."/>
            <person name="Emerson J.B."/>
            <person name="Anantharaman K."/>
            <person name="Thomas B.C."/>
            <person name="Malmstrom R."/>
            <person name="Stieglmeier M."/>
            <person name="Klingl A."/>
            <person name="Woyke T."/>
            <person name="Ryan C.M."/>
            <person name="Banfield J.F."/>
        </authorList>
    </citation>
    <scope>NUCLEOTIDE SEQUENCE [LARGE SCALE GENOMIC DNA]</scope>
</reference>
<evidence type="ECO:0000313" key="2">
    <source>
        <dbReference type="Proteomes" id="UP000229915"/>
    </source>
</evidence>
<name>A0A2M7TD38_UNCKA</name>
<comment type="caution">
    <text evidence="1">The sequence shown here is derived from an EMBL/GenBank/DDBJ whole genome shotgun (WGS) entry which is preliminary data.</text>
</comment>